<dbReference type="SUPFAM" id="SSF51905">
    <property type="entry name" value="FAD/NAD(P)-binding domain"/>
    <property type="match status" value="1"/>
</dbReference>
<keyword evidence="11" id="KW-0503">Monooxygenase</keyword>
<evidence type="ECO:0000256" key="1">
    <source>
        <dbReference type="ARBA" id="ARBA00001974"/>
    </source>
</evidence>
<evidence type="ECO:0000256" key="9">
    <source>
        <dbReference type="ARBA" id="ARBA00039148"/>
    </source>
</evidence>
<dbReference type="InterPro" id="IPR050982">
    <property type="entry name" value="Auxin_biosynth/cation_transpt"/>
</dbReference>
<sequence length="227" mass="25492">MNNNNNHKSSSTTPSQVYEQTQRVFVHGPVIVGAGPSGLAAAACLKEKNIPCIILERSNCIASLWQLKTYDRLRLHLPKQFCELPFMEFPSNFPTYPSKQQFIKYLEDYAERFGIRPRFNETVKNAEFDSKIGCWKLKSFSSKGDLTTEYVCRWLIVATGENAEAVVPNIEGVDEFDGIIRHTSLYKSGEEFRGKKVLVVGCGNSGMEVCLDLCNHDATPSLVVRDS</sequence>
<dbReference type="InterPro" id="IPR036188">
    <property type="entry name" value="FAD/NAD-bd_sf"/>
</dbReference>
<proteinExistence type="inferred from homology"/>
<comment type="cofactor">
    <cofactor evidence="1">
        <name>FAD</name>
        <dbReference type="ChEBI" id="CHEBI:57692"/>
    </cofactor>
</comment>
<dbReference type="Pfam" id="PF13738">
    <property type="entry name" value="Pyr_redox_3"/>
    <property type="match status" value="1"/>
</dbReference>
<accession>A0A2K3MUF7</accession>
<organism evidence="11 12">
    <name type="scientific">Trifolium pratense</name>
    <name type="common">Red clover</name>
    <dbReference type="NCBI Taxonomy" id="57577"/>
    <lineage>
        <taxon>Eukaryota</taxon>
        <taxon>Viridiplantae</taxon>
        <taxon>Streptophyta</taxon>
        <taxon>Embryophyta</taxon>
        <taxon>Tracheophyta</taxon>
        <taxon>Spermatophyta</taxon>
        <taxon>Magnoliopsida</taxon>
        <taxon>eudicotyledons</taxon>
        <taxon>Gunneridae</taxon>
        <taxon>Pentapetalae</taxon>
        <taxon>rosids</taxon>
        <taxon>fabids</taxon>
        <taxon>Fabales</taxon>
        <taxon>Fabaceae</taxon>
        <taxon>Papilionoideae</taxon>
        <taxon>50 kb inversion clade</taxon>
        <taxon>NPAAA clade</taxon>
        <taxon>Hologalegina</taxon>
        <taxon>IRL clade</taxon>
        <taxon>Trifolieae</taxon>
        <taxon>Trifolium</taxon>
    </lineage>
</organism>
<keyword evidence="4" id="KW-0285">Flavoprotein</keyword>
<dbReference type="PRINTS" id="PR00368">
    <property type="entry name" value="FADPNR"/>
</dbReference>
<evidence type="ECO:0000256" key="3">
    <source>
        <dbReference type="ARBA" id="ARBA00009183"/>
    </source>
</evidence>
<name>A0A2K3MUF7_TRIPR</name>
<dbReference type="EC" id="1.14.13.168" evidence="9"/>
<dbReference type="EMBL" id="ASHM01012507">
    <property type="protein sequence ID" value="PNX94458.1"/>
    <property type="molecule type" value="Genomic_DNA"/>
</dbReference>
<protein>
    <recommendedName>
        <fullName evidence="9">indole-3-pyruvate monooxygenase</fullName>
        <ecNumber evidence="9">1.14.13.168</ecNumber>
    </recommendedName>
</protein>
<evidence type="ECO:0000256" key="6">
    <source>
        <dbReference type="ARBA" id="ARBA00022857"/>
    </source>
</evidence>
<evidence type="ECO:0000256" key="7">
    <source>
        <dbReference type="ARBA" id="ARBA00023002"/>
    </source>
</evidence>
<evidence type="ECO:0000256" key="10">
    <source>
        <dbReference type="ARBA" id="ARBA00047707"/>
    </source>
</evidence>
<dbReference type="GO" id="GO:0103075">
    <property type="term" value="F:indole-3-pyruvate monooxygenase activity"/>
    <property type="evidence" value="ECO:0007669"/>
    <property type="project" value="UniProtKB-EC"/>
</dbReference>
<evidence type="ECO:0000256" key="4">
    <source>
        <dbReference type="ARBA" id="ARBA00022630"/>
    </source>
</evidence>
<dbReference type="AlphaFoldDB" id="A0A2K3MUF7"/>
<keyword evidence="5" id="KW-0274">FAD</keyword>
<feature type="non-terminal residue" evidence="11">
    <location>
        <position position="227"/>
    </location>
</feature>
<evidence type="ECO:0000313" key="12">
    <source>
        <dbReference type="Proteomes" id="UP000236291"/>
    </source>
</evidence>
<dbReference type="Proteomes" id="UP000236291">
    <property type="component" value="Unassembled WGS sequence"/>
</dbReference>
<dbReference type="GO" id="GO:0009851">
    <property type="term" value="P:auxin biosynthetic process"/>
    <property type="evidence" value="ECO:0007669"/>
    <property type="project" value="UniProtKB-KW"/>
</dbReference>
<evidence type="ECO:0000313" key="11">
    <source>
        <dbReference type="EMBL" id="PNX94458.1"/>
    </source>
</evidence>
<dbReference type="PANTHER" id="PTHR43539:SF81">
    <property type="entry name" value="FLAVIN-CONTAINING MONOOXYGENASE"/>
    <property type="match status" value="1"/>
</dbReference>
<dbReference type="PANTHER" id="PTHR43539">
    <property type="entry name" value="FLAVIN-BINDING MONOOXYGENASE-LIKE PROTEIN (AFU_ORTHOLOGUE AFUA_4G09220)"/>
    <property type="match status" value="1"/>
</dbReference>
<reference evidence="11 12" key="1">
    <citation type="journal article" date="2014" name="Am. J. Bot.">
        <title>Genome assembly and annotation for red clover (Trifolium pratense; Fabaceae).</title>
        <authorList>
            <person name="Istvanek J."/>
            <person name="Jaros M."/>
            <person name="Krenek A."/>
            <person name="Repkova J."/>
        </authorList>
    </citation>
    <scope>NUCLEOTIDE SEQUENCE [LARGE SCALE GENOMIC DNA]</scope>
    <source>
        <strain evidence="12">cv. Tatra</strain>
        <tissue evidence="11">Young leaves</tissue>
    </source>
</reference>
<comment type="caution">
    <text evidence="11">The sequence shown here is derived from an EMBL/GenBank/DDBJ whole genome shotgun (WGS) entry which is preliminary data.</text>
</comment>
<comment type="pathway">
    <text evidence="2">Plant hormone metabolism; auxin biosynthesis.</text>
</comment>
<dbReference type="STRING" id="57577.A0A2K3MUF7"/>
<keyword evidence="8" id="KW-0073">Auxin biosynthesis</keyword>
<evidence type="ECO:0000256" key="8">
    <source>
        <dbReference type="ARBA" id="ARBA00023070"/>
    </source>
</evidence>
<evidence type="ECO:0000256" key="2">
    <source>
        <dbReference type="ARBA" id="ARBA00004814"/>
    </source>
</evidence>
<comment type="catalytic activity">
    <reaction evidence="10">
        <text>indole-3-pyruvate + NADPH + O2 + H(+) = (indol-3-yl)acetate + CO2 + NADP(+) + H2O</text>
        <dbReference type="Rhea" id="RHEA:34331"/>
        <dbReference type="ChEBI" id="CHEBI:15377"/>
        <dbReference type="ChEBI" id="CHEBI:15378"/>
        <dbReference type="ChEBI" id="CHEBI:15379"/>
        <dbReference type="ChEBI" id="CHEBI:16526"/>
        <dbReference type="ChEBI" id="CHEBI:17640"/>
        <dbReference type="ChEBI" id="CHEBI:30854"/>
        <dbReference type="ChEBI" id="CHEBI:57783"/>
        <dbReference type="ChEBI" id="CHEBI:58349"/>
        <dbReference type="EC" id="1.14.13.168"/>
    </reaction>
</comment>
<dbReference type="PRINTS" id="PR00469">
    <property type="entry name" value="PNDRDTASEII"/>
</dbReference>
<keyword evidence="7" id="KW-0560">Oxidoreductase</keyword>
<gene>
    <name evidence="11" type="ORF">L195_g017634</name>
</gene>
<dbReference type="Gene3D" id="3.50.50.60">
    <property type="entry name" value="FAD/NAD(P)-binding domain"/>
    <property type="match status" value="1"/>
</dbReference>
<keyword evidence="6" id="KW-0521">NADP</keyword>
<dbReference type="GO" id="GO:0050660">
    <property type="term" value="F:flavin adenine dinucleotide binding"/>
    <property type="evidence" value="ECO:0007669"/>
    <property type="project" value="TreeGrafter"/>
</dbReference>
<evidence type="ECO:0000256" key="5">
    <source>
        <dbReference type="ARBA" id="ARBA00022827"/>
    </source>
</evidence>
<reference evidence="11 12" key="2">
    <citation type="journal article" date="2017" name="Front. Plant Sci.">
        <title>Gene Classification and Mining of Molecular Markers Useful in Red Clover (Trifolium pratense) Breeding.</title>
        <authorList>
            <person name="Istvanek J."/>
            <person name="Dluhosova J."/>
            <person name="Dluhos P."/>
            <person name="Patkova L."/>
            <person name="Nedelnik J."/>
            <person name="Repkova J."/>
        </authorList>
    </citation>
    <scope>NUCLEOTIDE SEQUENCE [LARGE SCALE GENOMIC DNA]</scope>
    <source>
        <strain evidence="12">cv. Tatra</strain>
        <tissue evidence="11">Young leaves</tissue>
    </source>
</reference>
<comment type="similarity">
    <text evidence="3">Belongs to the FMO family.</text>
</comment>